<dbReference type="AlphaFoldDB" id="A0A382XZ75"/>
<name>A0A382XZ75_9ZZZZ</name>
<feature type="non-terminal residue" evidence="1">
    <location>
        <position position="70"/>
    </location>
</feature>
<sequence>MFQEFEQIAEQLNIRIMQEKGNFNGGYCLLEEKRIIVVNKQKPIEQRVRAIAQAFAKLDTSKIYLKPVIR</sequence>
<protein>
    <submittedName>
        <fullName evidence="1">Uncharacterized protein</fullName>
    </submittedName>
</protein>
<proteinExistence type="predicted"/>
<dbReference type="EMBL" id="UINC01171510">
    <property type="protein sequence ID" value="SVD76109.1"/>
    <property type="molecule type" value="Genomic_DNA"/>
</dbReference>
<organism evidence="1">
    <name type="scientific">marine metagenome</name>
    <dbReference type="NCBI Taxonomy" id="408172"/>
    <lineage>
        <taxon>unclassified sequences</taxon>
        <taxon>metagenomes</taxon>
        <taxon>ecological metagenomes</taxon>
    </lineage>
</organism>
<evidence type="ECO:0000313" key="1">
    <source>
        <dbReference type="EMBL" id="SVD76109.1"/>
    </source>
</evidence>
<accession>A0A382XZ75</accession>
<gene>
    <name evidence="1" type="ORF">METZ01_LOCUS428963</name>
</gene>
<reference evidence="1" key="1">
    <citation type="submission" date="2018-05" db="EMBL/GenBank/DDBJ databases">
        <authorList>
            <person name="Lanie J.A."/>
            <person name="Ng W.-L."/>
            <person name="Kazmierczak K.M."/>
            <person name="Andrzejewski T.M."/>
            <person name="Davidsen T.M."/>
            <person name="Wayne K.J."/>
            <person name="Tettelin H."/>
            <person name="Glass J.I."/>
            <person name="Rusch D."/>
            <person name="Podicherti R."/>
            <person name="Tsui H.-C.T."/>
            <person name="Winkler M.E."/>
        </authorList>
    </citation>
    <scope>NUCLEOTIDE SEQUENCE</scope>
</reference>